<organism evidence="1 2">
    <name type="scientific">Knufia obscura</name>
    <dbReference type="NCBI Taxonomy" id="1635080"/>
    <lineage>
        <taxon>Eukaryota</taxon>
        <taxon>Fungi</taxon>
        <taxon>Dikarya</taxon>
        <taxon>Ascomycota</taxon>
        <taxon>Pezizomycotina</taxon>
        <taxon>Eurotiomycetes</taxon>
        <taxon>Chaetothyriomycetidae</taxon>
        <taxon>Chaetothyriales</taxon>
        <taxon>Trichomeriaceae</taxon>
        <taxon>Knufia</taxon>
    </lineage>
</organism>
<reference evidence="1 2" key="1">
    <citation type="journal article" date="2023" name="Res Sq">
        <title>Genomic and morphological characterization of Knufia obscura isolated from the Mars 2020 spacecraft assembly facility.</title>
        <authorList>
            <person name="Chander A.M."/>
            <person name="Teixeira M.M."/>
            <person name="Singh N.K."/>
            <person name="Williams M.P."/>
            <person name="Parker C.W."/>
            <person name="Leo P."/>
            <person name="Stajich J.E."/>
            <person name="Torok T."/>
            <person name="Tighe S."/>
            <person name="Mason C.E."/>
            <person name="Venkateswaran K."/>
        </authorList>
    </citation>
    <scope>NUCLEOTIDE SEQUENCE [LARGE SCALE GENOMIC DNA]</scope>
    <source>
        <strain evidence="1 2">CCFEE 5817</strain>
    </source>
</reference>
<protein>
    <submittedName>
        <fullName evidence="1">Uncharacterized protein</fullName>
    </submittedName>
</protein>
<dbReference type="RefSeq" id="XP_064730175.1">
    <property type="nucleotide sequence ID" value="XM_064874453.1"/>
</dbReference>
<dbReference type="Proteomes" id="UP001334248">
    <property type="component" value="Unassembled WGS sequence"/>
</dbReference>
<dbReference type="EMBL" id="JAVHJV010000006">
    <property type="protein sequence ID" value="KAK5942085.1"/>
    <property type="molecule type" value="Genomic_DNA"/>
</dbReference>
<name>A0ABR0RNC1_9EURO</name>
<gene>
    <name evidence="1" type="ORF">PMZ80_006038</name>
</gene>
<proteinExistence type="predicted"/>
<sequence length="341" mass="39059">MSLAKDDSTQLVFEQPANPQTFSRLFQLPAEIRLKIYRLLFKNDRPLYAIDEFDDYPYNRNEYGLNKSTAEADFLTLPYRSNVSLSAQTLASCQQFYCEGQVVLYKANVLSIYCHFGEDQAWCDSLDSRVELPFDITDLPRDNFGLLDLAVSSGVHNVHSFSSRYSILSRFETFRMVFSVWDRSDCEPMAVCCRVLRELLYDKHLTIVPLGYSVNSLRSHDYHLFKPTRNLHCKAVDLDLSHMDSSTTANDLHRALEEIVSGGPVQDTVATFLSLMPRLDTIVDATDDTVLLSMLERLKVAAITYDADAFEVLFELIKKSILKFQKDWMNSKMKNSRSRGS</sequence>
<dbReference type="GeneID" id="89999487"/>
<dbReference type="InterPro" id="IPR038883">
    <property type="entry name" value="AN11006-like"/>
</dbReference>
<evidence type="ECO:0000313" key="2">
    <source>
        <dbReference type="Proteomes" id="UP001334248"/>
    </source>
</evidence>
<accession>A0ABR0RNC1</accession>
<dbReference type="PANTHER" id="PTHR42085:SF1">
    <property type="entry name" value="F-BOX DOMAIN-CONTAINING PROTEIN"/>
    <property type="match status" value="1"/>
</dbReference>
<dbReference type="PANTHER" id="PTHR42085">
    <property type="entry name" value="F-BOX DOMAIN-CONTAINING PROTEIN"/>
    <property type="match status" value="1"/>
</dbReference>
<comment type="caution">
    <text evidence="1">The sequence shown here is derived from an EMBL/GenBank/DDBJ whole genome shotgun (WGS) entry which is preliminary data.</text>
</comment>
<evidence type="ECO:0000313" key="1">
    <source>
        <dbReference type="EMBL" id="KAK5942085.1"/>
    </source>
</evidence>
<keyword evidence="2" id="KW-1185">Reference proteome</keyword>